<dbReference type="Proteomes" id="UP000688137">
    <property type="component" value="Unassembled WGS sequence"/>
</dbReference>
<dbReference type="AlphaFoldDB" id="A0A8S1L1W0"/>
<reference evidence="2" key="1">
    <citation type="submission" date="2021-01" db="EMBL/GenBank/DDBJ databases">
        <authorList>
            <consortium name="Genoscope - CEA"/>
            <person name="William W."/>
        </authorList>
    </citation>
    <scope>NUCLEOTIDE SEQUENCE</scope>
</reference>
<dbReference type="OMA" id="QSSMFEH"/>
<keyword evidence="3" id="KW-1185">Reference proteome</keyword>
<keyword evidence="1" id="KW-0175">Coiled coil</keyword>
<accession>A0A8S1L1W0</accession>
<evidence type="ECO:0000313" key="2">
    <source>
        <dbReference type="EMBL" id="CAD8060981.1"/>
    </source>
</evidence>
<dbReference type="EMBL" id="CAJJDM010000030">
    <property type="protein sequence ID" value="CAD8060981.1"/>
    <property type="molecule type" value="Genomic_DNA"/>
</dbReference>
<protein>
    <submittedName>
        <fullName evidence="2">Uncharacterized protein</fullName>
    </submittedName>
</protein>
<feature type="coiled-coil region" evidence="1">
    <location>
        <begin position="231"/>
        <end position="265"/>
    </location>
</feature>
<proteinExistence type="predicted"/>
<evidence type="ECO:0000313" key="3">
    <source>
        <dbReference type="Proteomes" id="UP000688137"/>
    </source>
</evidence>
<comment type="caution">
    <text evidence="2">The sequence shown here is derived from an EMBL/GenBank/DDBJ whole genome shotgun (WGS) entry which is preliminary data.</text>
</comment>
<evidence type="ECO:0000256" key="1">
    <source>
        <dbReference type="SAM" id="Coils"/>
    </source>
</evidence>
<sequence>MFPNIIQPEIKPRSFSLNVDQYGVKQKAKRNISHYSYKIVEKLHSQPASNEIINIVPQKEPSGSLIIIIGNVEAFLKEIAQNHKYQQFLKFKDFLNEKQISQFFHYISNVLINLQSSMFEHHYCTFSLNKKVIDIVTADSKTVYEVITEFLHQHQKQHENLYIYGGDFQLVHKSGFRQIIYISEQRIEKQLNKDQKINEKVIQFRTQVQSQLNDTNLDDILIDHKVYQIGMHKKNKEIKQYLQQQNNEKRDLNQKQRKSKELQIKKISSAQKEKKIDLAQELPQICDQIYEKFKRLFQIEYISVDKEVFSQFLLLCELSIYYSKNLTLQQQISRINDDNEKFKLLIKNVLYFEFKILKSMNLNLQQLQNSVTQTLLKFINQDTKCQETLNKVYWNAFLRFKTFYIDQKWTTSDFRYFLLLLNEESPLTLQIYLQLPIRELSKTIFSLNEDLLQQIVWQILFTKQL</sequence>
<gene>
    <name evidence="2" type="ORF">PPRIM_AZ9-3.1.T0310079</name>
</gene>
<organism evidence="2 3">
    <name type="scientific">Paramecium primaurelia</name>
    <dbReference type="NCBI Taxonomy" id="5886"/>
    <lineage>
        <taxon>Eukaryota</taxon>
        <taxon>Sar</taxon>
        <taxon>Alveolata</taxon>
        <taxon>Ciliophora</taxon>
        <taxon>Intramacronucleata</taxon>
        <taxon>Oligohymenophorea</taxon>
        <taxon>Peniculida</taxon>
        <taxon>Parameciidae</taxon>
        <taxon>Paramecium</taxon>
    </lineage>
</organism>
<name>A0A8S1L1W0_PARPR</name>